<accession>A0A937KE39</accession>
<dbReference type="SUPFAM" id="SSF52540">
    <property type="entry name" value="P-loop containing nucleoside triphosphate hydrolases"/>
    <property type="match status" value="1"/>
</dbReference>
<keyword evidence="7 8" id="KW-0472">Membrane</keyword>
<evidence type="ECO:0000313" key="12">
    <source>
        <dbReference type="Proteomes" id="UP000614216"/>
    </source>
</evidence>
<feature type="transmembrane region" description="Helical" evidence="8">
    <location>
        <begin position="14"/>
        <end position="34"/>
    </location>
</feature>
<proteinExistence type="predicted"/>
<dbReference type="Proteomes" id="UP000614216">
    <property type="component" value="Unassembled WGS sequence"/>
</dbReference>
<evidence type="ECO:0000256" key="6">
    <source>
        <dbReference type="ARBA" id="ARBA00022989"/>
    </source>
</evidence>
<evidence type="ECO:0000256" key="2">
    <source>
        <dbReference type="ARBA" id="ARBA00022448"/>
    </source>
</evidence>
<dbReference type="InterPro" id="IPR027417">
    <property type="entry name" value="P-loop_NTPase"/>
</dbReference>
<evidence type="ECO:0000259" key="10">
    <source>
        <dbReference type="PROSITE" id="PS50929"/>
    </source>
</evidence>
<gene>
    <name evidence="11" type="ORF">JMN32_22750</name>
</gene>
<dbReference type="Gene3D" id="3.40.50.300">
    <property type="entry name" value="P-loop containing nucleotide triphosphate hydrolases"/>
    <property type="match status" value="1"/>
</dbReference>
<comment type="subcellular location">
    <subcellularLocation>
        <location evidence="1">Cell membrane</location>
        <topology evidence="1">Multi-pass membrane protein</topology>
    </subcellularLocation>
</comment>
<dbReference type="PANTHER" id="PTHR24221">
    <property type="entry name" value="ATP-BINDING CASSETTE SUB-FAMILY B"/>
    <property type="match status" value="1"/>
</dbReference>
<reference evidence="11" key="1">
    <citation type="submission" date="2021-01" db="EMBL/GenBank/DDBJ databases">
        <title>Fulvivirga kasyanovii gen. nov., sp nov., a novel member of the phylum Bacteroidetes isolated from seawater in a mussel farm.</title>
        <authorList>
            <person name="Zhao L.-H."/>
            <person name="Wang Z.-J."/>
        </authorList>
    </citation>
    <scope>NUCLEOTIDE SEQUENCE</scope>
    <source>
        <strain evidence="11">29W222</strain>
    </source>
</reference>
<dbReference type="InterPro" id="IPR036640">
    <property type="entry name" value="ABC1_TM_sf"/>
</dbReference>
<dbReference type="GO" id="GO:1904680">
    <property type="term" value="F:peptide transmembrane transporter activity"/>
    <property type="evidence" value="ECO:0007669"/>
    <property type="project" value="InterPro"/>
</dbReference>
<evidence type="ECO:0000256" key="3">
    <source>
        <dbReference type="ARBA" id="ARBA00022692"/>
    </source>
</evidence>
<feature type="transmembrane region" description="Helical" evidence="8">
    <location>
        <begin position="152"/>
        <end position="168"/>
    </location>
</feature>
<dbReference type="GO" id="GO:0005886">
    <property type="term" value="C:plasma membrane"/>
    <property type="evidence" value="ECO:0007669"/>
    <property type="project" value="UniProtKB-SubCell"/>
</dbReference>
<dbReference type="NCBIfam" id="TIGR01194">
    <property type="entry name" value="cyc_pep_trnsptr"/>
    <property type="match status" value="1"/>
</dbReference>
<feature type="transmembrane region" description="Helical" evidence="8">
    <location>
        <begin position="128"/>
        <end position="146"/>
    </location>
</feature>
<dbReference type="InterPro" id="IPR011527">
    <property type="entry name" value="ABC1_TM_dom"/>
</dbReference>
<keyword evidence="3 8" id="KW-0812">Transmembrane</keyword>
<dbReference type="InterPro" id="IPR039421">
    <property type="entry name" value="Type_1_exporter"/>
</dbReference>
<sequence length="555" mass="64323">MNTLMTLLQKRSRFFYFFCIVFGLVSSLWNIGLLGTINATLTGDEIPFAILPVWQLFVLLLVLSLVTSKLFQNFMVKLSNDLSYDFGISIIEKLRFAAYEDYEAMGKERVYTALQDAQMVSSIPRTMIESFNSIIIVVSCMGYLYYASWIGGLMLTLVFILIVLFYVVRNKKIEKDFNIVRDMQNSYFRYINDLILGFKEIKMNSKRNDSLYQDYINANRIKTKDLLIENQNKYVNNNLVGTYSFYVVIGVSLFALPMFFELEIQQVSAYIITLLYVLGPLGGLINLIPVYTNVKIAVERLEEFDDKLNSLSTIKVRHGDLSEINDEFESIVFENVTYEYYSKKDQRTFQLGPINLEIKRGELMFIIGGNGSGKSTFVKLLTGIYKPTSGVIYINGVPVSANNYPYYRNQISAIFTDNYLFSENYDNIDFQNSSVSLKQYIDTMQLAEALRIDRERNVIENGLSKGQQKRLAMIYALMENRQVCVFDEWAAEQDPVFRRYFYEVIIKDLQRDGKTVIIITHDDEFYHHTDRLIKLDYGKIISNKVINKPELEPKI</sequence>
<keyword evidence="2" id="KW-0813">Transport</keyword>
<dbReference type="GO" id="GO:0140359">
    <property type="term" value="F:ABC-type transporter activity"/>
    <property type="evidence" value="ECO:0007669"/>
    <property type="project" value="InterPro"/>
</dbReference>
<evidence type="ECO:0000256" key="8">
    <source>
        <dbReference type="SAM" id="Phobius"/>
    </source>
</evidence>
<evidence type="ECO:0000313" key="11">
    <source>
        <dbReference type="EMBL" id="MBL6449149.1"/>
    </source>
</evidence>
<dbReference type="SMART" id="SM00382">
    <property type="entry name" value="AAA"/>
    <property type="match status" value="1"/>
</dbReference>
<dbReference type="EMBL" id="JAEUGD010000066">
    <property type="protein sequence ID" value="MBL6449149.1"/>
    <property type="molecule type" value="Genomic_DNA"/>
</dbReference>
<evidence type="ECO:0000256" key="1">
    <source>
        <dbReference type="ARBA" id="ARBA00004651"/>
    </source>
</evidence>
<keyword evidence="4" id="KW-0547">Nucleotide-binding</keyword>
<evidence type="ECO:0000256" key="4">
    <source>
        <dbReference type="ARBA" id="ARBA00022741"/>
    </source>
</evidence>
<dbReference type="GO" id="GO:0016887">
    <property type="term" value="F:ATP hydrolysis activity"/>
    <property type="evidence" value="ECO:0007669"/>
    <property type="project" value="InterPro"/>
</dbReference>
<evidence type="ECO:0000259" key="9">
    <source>
        <dbReference type="PROSITE" id="PS50893"/>
    </source>
</evidence>
<feature type="transmembrane region" description="Helical" evidence="8">
    <location>
        <begin position="243"/>
        <end position="262"/>
    </location>
</feature>
<dbReference type="InterPro" id="IPR015856">
    <property type="entry name" value="ABC_transpr_CbiO/EcfA_su"/>
</dbReference>
<comment type="caution">
    <text evidence="11">The sequence shown here is derived from an EMBL/GenBank/DDBJ whole genome shotgun (WGS) entry which is preliminary data.</text>
</comment>
<dbReference type="RefSeq" id="WP_202858684.1">
    <property type="nucleotide sequence ID" value="NZ_JAEUGD010000066.1"/>
</dbReference>
<dbReference type="GO" id="GO:0005524">
    <property type="term" value="F:ATP binding"/>
    <property type="evidence" value="ECO:0007669"/>
    <property type="project" value="UniProtKB-KW"/>
</dbReference>
<dbReference type="GO" id="GO:0034040">
    <property type="term" value="F:ATPase-coupled lipid transmembrane transporter activity"/>
    <property type="evidence" value="ECO:0007669"/>
    <property type="project" value="TreeGrafter"/>
</dbReference>
<evidence type="ECO:0000256" key="5">
    <source>
        <dbReference type="ARBA" id="ARBA00022840"/>
    </source>
</evidence>
<keyword evidence="6 8" id="KW-1133">Transmembrane helix</keyword>
<keyword evidence="5" id="KW-0067">ATP-binding</keyword>
<dbReference type="InterPro" id="IPR005898">
    <property type="entry name" value="Cyc_pep_transpt_SyrD/YojI"/>
</dbReference>
<name>A0A937KE39_9BACT</name>
<feature type="domain" description="ABC transmembrane type-1" evidence="10">
    <location>
        <begin position="56"/>
        <end position="293"/>
    </location>
</feature>
<dbReference type="PROSITE" id="PS50929">
    <property type="entry name" value="ABC_TM1F"/>
    <property type="match status" value="1"/>
</dbReference>
<feature type="transmembrane region" description="Helical" evidence="8">
    <location>
        <begin position="268"/>
        <end position="291"/>
    </location>
</feature>
<evidence type="ECO:0000256" key="7">
    <source>
        <dbReference type="ARBA" id="ARBA00023136"/>
    </source>
</evidence>
<feature type="domain" description="ABC transporter" evidence="9">
    <location>
        <begin position="331"/>
        <end position="554"/>
    </location>
</feature>
<dbReference type="Gene3D" id="1.20.1560.10">
    <property type="entry name" value="ABC transporter type 1, transmembrane domain"/>
    <property type="match status" value="1"/>
</dbReference>
<dbReference type="InterPro" id="IPR003593">
    <property type="entry name" value="AAA+_ATPase"/>
</dbReference>
<dbReference type="Pfam" id="PF00005">
    <property type="entry name" value="ABC_tran"/>
    <property type="match status" value="1"/>
</dbReference>
<keyword evidence="12" id="KW-1185">Reference proteome</keyword>
<dbReference type="InterPro" id="IPR003439">
    <property type="entry name" value="ABC_transporter-like_ATP-bd"/>
</dbReference>
<dbReference type="AlphaFoldDB" id="A0A937KE39"/>
<dbReference type="GO" id="GO:0015833">
    <property type="term" value="P:peptide transport"/>
    <property type="evidence" value="ECO:0007669"/>
    <property type="project" value="InterPro"/>
</dbReference>
<organism evidence="11 12">
    <name type="scientific">Fulvivirga marina</name>
    <dbReference type="NCBI Taxonomy" id="2494733"/>
    <lineage>
        <taxon>Bacteria</taxon>
        <taxon>Pseudomonadati</taxon>
        <taxon>Bacteroidota</taxon>
        <taxon>Cytophagia</taxon>
        <taxon>Cytophagales</taxon>
        <taxon>Fulvivirgaceae</taxon>
        <taxon>Fulvivirga</taxon>
    </lineage>
</organism>
<dbReference type="PANTHER" id="PTHR24221:SF654">
    <property type="entry name" value="ATP-BINDING CASSETTE SUB-FAMILY B MEMBER 6"/>
    <property type="match status" value="1"/>
</dbReference>
<dbReference type="SUPFAM" id="SSF90123">
    <property type="entry name" value="ABC transporter transmembrane region"/>
    <property type="match status" value="1"/>
</dbReference>
<dbReference type="CDD" id="cd03225">
    <property type="entry name" value="ABC_cobalt_CbiO_domain1"/>
    <property type="match status" value="1"/>
</dbReference>
<feature type="transmembrane region" description="Helical" evidence="8">
    <location>
        <begin position="46"/>
        <end position="67"/>
    </location>
</feature>
<protein>
    <submittedName>
        <fullName evidence="11">Cyclic peptide export ABC transporter</fullName>
    </submittedName>
</protein>
<dbReference type="PROSITE" id="PS50893">
    <property type="entry name" value="ABC_TRANSPORTER_2"/>
    <property type="match status" value="1"/>
</dbReference>